<feature type="transmembrane region" description="Helical" evidence="4">
    <location>
        <begin position="84"/>
        <end position="105"/>
    </location>
</feature>
<reference evidence="6" key="4">
    <citation type="submission" date="2025-09" db="UniProtKB">
        <authorList>
            <consortium name="Ensembl"/>
        </authorList>
    </citation>
    <scope>IDENTIFICATION</scope>
</reference>
<keyword evidence="4" id="KW-1133">Transmembrane helix</keyword>
<dbReference type="InterPro" id="IPR051379">
    <property type="entry name" value="C-type_Lectin_Receptor_IMM"/>
</dbReference>
<dbReference type="PANTHER" id="PTHR46746">
    <property type="entry name" value="KILLER CELL LECTIN-LIKE RECEPTOR SUBFAMILY F MEMBER 2"/>
    <property type="match status" value="1"/>
</dbReference>
<protein>
    <recommendedName>
        <fullName evidence="5">C-type lectin domain-containing protein</fullName>
    </recommendedName>
</protein>
<dbReference type="Bgee" id="ENSELUG00000009204">
    <property type="expression patterns" value="Expressed in spleen and 9 other cell types or tissues"/>
</dbReference>
<keyword evidence="7" id="KW-1185">Reference proteome</keyword>
<evidence type="ECO:0000313" key="7">
    <source>
        <dbReference type="Proteomes" id="UP000265140"/>
    </source>
</evidence>
<dbReference type="OMA" id="SIRHEEN"/>
<dbReference type="AlphaFoldDB" id="A0A3P8XVV4"/>
<dbReference type="PROSITE" id="PS00615">
    <property type="entry name" value="C_TYPE_LECTIN_1"/>
    <property type="match status" value="1"/>
</dbReference>
<dbReference type="Pfam" id="PF00059">
    <property type="entry name" value="Lectin_C"/>
    <property type="match status" value="1"/>
</dbReference>
<dbReference type="PANTHER" id="PTHR46746:SF9">
    <property type="entry name" value="CD209 ANTIGEN-LIKE PROTEIN C-LIKE"/>
    <property type="match status" value="1"/>
</dbReference>
<keyword evidence="2" id="KW-1015">Disulfide bond</keyword>
<organism evidence="6 7">
    <name type="scientific">Esox lucius</name>
    <name type="common">Northern pike</name>
    <dbReference type="NCBI Taxonomy" id="8010"/>
    <lineage>
        <taxon>Eukaryota</taxon>
        <taxon>Metazoa</taxon>
        <taxon>Chordata</taxon>
        <taxon>Craniata</taxon>
        <taxon>Vertebrata</taxon>
        <taxon>Euteleostomi</taxon>
        <taxon>Actinopterygii</taxon>
        <taxon>Neopterygii</taxon>
        <taxon>Teleostei</taxon>
        <taxon>Protacanthopterygii</taxon>
        <taxon>Esociformes</taxon>
        <taxon>Esocidae</taxon>
        <taxon>Esox</taxon>
    </lineage>
</organism>
<dbReference type="SMART" id="SM00034">
    <property type="entry name" value="CLECT"/>
    <property type="match status" value="1"/>
</dbReference>
<dbReference type="PROSITE" id="PS50041">
    <property type="entry name" value="C_TYPE_LECTIN_2"/>
    <property type="match status" value="1"/>
</dbReference>
<feature type="coiled-coil region" evidence="3">
    <location>
        <begin position="107"/>
        <end position="148"/>
    </location>
</feature>
<dbReference type="GO" id="GO:0030246">
    <property type="term" value="F:carbohydrate binding"/>
    <property type="evidence" value="ECO:0007669"/>
    <property type="project" value="UniProtKB-KW"/>
</dbReference>
<evidence type="ECO:0000256" key="3">
    <source>
        <dbReference type="SAM" id="Coils"/>
    </source>
</evidence>
<dbReference type="SUPFAM" id="SSF56436">
    <property type="entry name" value="C-type lectin-like"/>
    <property type="match status" value="1"/>
</dbReference>
<evidence type="ECO:0000256" key="1">
    <source>
        <dbReference type="ARBA" id="ARBA00022734"/>
    </source>
</evidence>
<dbReference type="Gene3D" id="3.10.100.10">
    <property type="entry name" value="Mannose-Binding Protein A, subunit A"/>
    <property type="match status" value="1"/>
</dbReference>
<dbReference type="InterPro" id="IPR018378">
    <property type="entry name" value="C-type_lectin_CS"/>
</dbReference>
<dbReference type="InterPro" id="IPR001304">
    <property type="entry name" value="C-type_lectin-like"/>
</dbReference>
<keyword evidence="4" id="KW-0812">Transmembrane</keyword>
<keyword evidence="4" id="KW-0472">Membrane</keyword>
<dbReference type="InterPro" id="IPR033989">
    <property type="entry name" value="CD209-like_CTLD"/>
</dbReference>
<evidence type="ECO:0000256" key="2">
    <source>
        <dbReference type="ARBA" id="ARBA00023157"/>
    </source>
</evidence>
<sequence length="278" mass="32077">MHLNLPENQRSETVEVNALENKCIRMSERVYEPMSSIRHEENTPDDMKTMDIDKNVYASLNHMKPSKNSDVSAQHSVWRKRFRAAVCLGLLSVVLLAGSLCLLLYQRDQLEVNYKNLIKEKLQLQTNYVNLTKDRDKLRSENEHLKLSSALKGCQPGWLSLGSRCYYVSAELKTWDRSKQDCLERGANLVTIKSPEEQKFVNWMCGVKNYVWIGLTDLATEGNWKWVDGTPLTAVYWNEGEPDGGEAENCGYFYSWSSDSGEWWDSSCSDTHRWICQK</sequence>
<accession>A0A3P8XVV4</accession>
<dbReference type="InParanoid" id="A0A3P8XVV4"/>
<dbReference type="Gene3D" id="1.20.5.400">
    <property type="match status" value="1"/>
</dbReference>
<feature type="domain" description="C-type lectin" evidence="5">
    <location>
        <begin position="161"/>
        <end position="277"/>
    </location>
</feature>
<reference evidence="6" key="3">
    <citation type="submission" date="2025-08" db="UniProtKB">
        <authorList>
            <consortium name="Ensembl"/>
        </authorList>
    </citation>
    <scope>IDENTIFICATION</scope>
</reference>
<dbReference type="Proteomes" id="UP000265140">
    <property type="component" value="Chromosome 25"/>
</dbReference>
<dbReference type="Ensembl" id="ENSELUT00000005329.3">
    <property type="protein sequence ID" value="ENSELUP00000008581.2"/>
    <property type="gene ID" value="ENSELUG00000009204.3"/>
</dbReference>
<dbReference type="InterPro" id="IPR016186">
    <property type="entry name" value="C-type_lectin-like/link_sf"/>
</dbReference>
<evidence type="ECO:0000313" key="6">
    <source>
        <dbReference type="Ensembl" id="ENSELUP00000008581.2"/>
    </source>
</evidence>
<reference evidence="7" key="1">
    <citation type="journal article" date="2014" name="PLoS ONE">
        <title>The genome and linkage map of the northern pike (Esox lucius): conserved synteny revealed between the salmonid sister group and the Neoteleostei.</title>
        <authorList>
            <person name="Rondeau E.B."/>
            <person name="Minkley D.R."/>
            <person name="Leong J.S."/>
            <person name="Messmer A.M."/>
            <person name="Jantzen J.R."/>
            <person name="von Schalburg K.R."/>
            <person name="Lemon C."/>
            <person name="Bird N.H."/>
            <person name="Koop B.F."/>
        </authorList>
    </citation>
    <scope>NUCLEOTIDE SEQUENCE</scope>
</reference>
<evidence type="ECO:0000256" key="4">
    <source>
        <dbReference type="SAM" id="Phobius"/>
    </source>
</evidence>
<proteinExistence type="predicted"/>
<dbReference type="CDD" id="cd03590">
    <property type="entry name" value="CLECT_DC-SIGN_like"/>
    <property type="match status" value="1"/>
</dbReference>
<reference evidence="6" key="2">
    <citation type="submission" date="2020-02" db="EMBL/GenBank/DDBJ databases">
        <title>Esox lucius (northern pike) genome, fEsoLuc1, primary haplotype.</title>
        <authorList>
            <person name="Myers G."/>
            <person name="Karagic N."/>
            <person name="Meyer A."/>
            <person name="Pippel M."/>
            <person name="Reichard M."/>
            <person name="Winkler S."/>
            <person name="Tracey A."/>
            <person name="Sims Y."/>
            <person name="Howe K."/>
            <person name="Rhie A."/>
            <person name="Formenti G."/>
            <person name="Durbin R."/>
            <person name="Fedrigo O."/>
            <person name="Jarvis E.D."/>
        </authorList>
    </citation>
    <scope>NUCLEOTIDE SEQUENCE [LARGE SCALE GENOMIC DNA]</scope>
</reference>
<evidence type="ECO:0000259" key="5">
    <source>
        <dbReference type="PROSITE" id="PS50041"/>
    </source>
</evidence>
<dbReference type="InterPro" id="IPR016187">
    <property type="entry name" value="CTDL_fold"/>
</dbReference>
<keyword evidence="1" id="KW-0430">Lectin</keyword>
<keyword evidence="3" id="KW-0175">Coiled coil</keyword>
<name>A0A3P8XVV4_ESOLU</name>
<dbReference type="GeneTree" id="ENSGT01020000230338"/>